<dbReference type="PATRIC" id="fig|1280950.3.peg.1332"/>
<evidence type="ECO:0000313" key="2">
    <source>
        <dbReference type="Proteomes" id="UP000025171"/>
    </source>
</evidence>
<dbReference type="RefSeq" id="WP_035615174.1">
    <property type="nucleotide sequence ID" value="NZ_ARYK01000002.1"/>
</dbReference>
<reference evidence="1 2" key="1">
    <citation type="journal article" date="2014" name="Antonie Van Leeuwenhoek">
        <title>Hyphomonas beringensis sp. nov. and Hyphomonas chukchiensis sp. nov., isolated from surface seawater of the Bering Sea and Chukchi Sea.</title>
        <authorList>
            <person name="Li C."/>
            <person name="Lai Q."/>
            <person name="Li G."/>
            <person name="Dong C."/>
            <person name="Wang J."/>
            <person name="Liao Y."/>
            <person name="Shao Z."/>
        </authorList>
    </citation>
    <scope>NUCLEOTIDE SEQUENCE [LARGE SCALE GENOMIC DNA]</scope>
    <source>
        <strain evidence="1 2">MHS-2</strain>
    </source>
</reference>
<dbReference type="AlphaFoldDB" id="A0A059FS70"/>
<name>A0A059FS70_9PROT</name>
<protein>
    <submittedName>
        <fullName evidence="1">Uncharacterized protein</fullName>
    </submittedName>
</protein>
<accession>A0A059FS70</accession>
<dbReference type="OrthoDB" id="8209053at2"/>
<keyword evidence="2" id="KW-1185">Reference proteome</keyword>
<dbReference type="EMBL" id="ARYK01000002">
    <property type="protein sequence ID" value="KCZ93505.1"/>
    <property type="molecule type" value="Genomic_DNA"/>
</dbReference>
<proteinExistence type="predicted"/>
<sequence length="349" mass="39122">MPTSKHNLGVGERRSAVDIRVSCSLINSAGEMAADIAELFEFPHFDFLALSPARMHLIGIAVAGIHADAIDFEQLTAKRWIDAVRILADPYPIGLHGILASLTFPLWPAASYRTLWNVLQCAKAKKILTHTKTISPILVSILDELRPALRAEKVVRHLRRPIEVAVLARICDDDIKAETLLRMLRHVERRADFFAKLVEFVDRSTVFPIPPHIDHDLIEPIWNARQLSDVAIRFRNCLRSFIDEVAAGKVAFYVLGGPEPAVFSIEPRIGGYVITEVRGMRNSSVSNATMSLIHTALTSSGIRVLDDDCRHSRIKWNLERLRSIECDDHHGIDRACRQLLATEDDGPEL</sequence>
<dbReference type="Proteomes" id="UP000025171">
    <property type="component" value="Unassembled WGS sequence"/>
</dbReference>
<comment type="caution">
    <text evidence="1">The sequence shown here is derived from an EMBL/GenBank/DDBJ whole genome shotgun (WGS) entry which is preliminary data.</text>
</comment>
<gene>
    <name evidence="1" type="ORF">HJO_06610</name>
</gene>
<evidence type="ECO:0000313" key="1">
    <source>
        <dbReference type="EMBL" id="KCZ93505.1"/>
    </source>
</evidence>
<organism evidence="1 2">
    <name type="scientific">Hyphomonas johnsonii MHS-2</name>
    <dbReference type="NCBI Taxonomy" id="1280950"/>
    <lineage>
        <taxon>Bacteria</taxon>
        <taxon>Pseudomonadati</taxon>
        <taxon>Pseudomonadota</taxon>
        <taxon>Alphaproteobacteria</taxon>
        <taxon>Hyphomonadales</taxon>
        <taxon>Hyphomonadaceae</taxon>
        <taxon>Hyphomonas</taxon>
    </lineage>
</organism>